<accession>A0AAU7UAN7</accession>
<keyword evidence="1" id="KW-0472">Membrane</keyword>
<organism evidence="3">
    <name type="scientific">Deinococcus sonorensis KR-87</name>
    <dbReference type="NCBI Taxonomy" id="694439"/>
    <lineage>
        <taxon>Bacteria</taxon>
        <taxon>Thermotogati</taxon>
        <taxon>Deinococcota</taxon>
        <taxon>Deinococci</taxon>
        <taxon>Deinococcales</taxon>
        <taxon>Deinococcaceae</taxon>
        <taxon>Deinococcus</taxon>
    </lineage>
</organism>
<dbReference type="InterPro" id="IPR025962">
    <property type="entry name" value="SdpI/YhfL"/>
</dbReference>
<dbReference type="Pfam" id="PF07853">
    <property type="entry name" value="DUF1648"/>
    <property type="match status" value="1"/>
</dbReference>
<feature type="transmembrane region" description="Helical" evidence="1">
    <location>
        <begin position="184"/>
        <end position="203"/>
    </location>
</feature>
<feature type="transmembrane region" description="Helical" evidence="1">
    <location>
        <begin position="83"/>
        <end position="105"/>
    </location>
</feature>
<dbReference type="RefSeq" id="WP_350243480.1">
    <property type="nucleotide sequence ID" value="NZ_CP158299.1"/>
</dbReference>
<feature type="transmembrane region" description="Helical" evidence="1">
    <location>
        <begin position="12"/>
        <end position="29"/>
    </location>
</feature>
<reference evidence="3" key="1">
    <citation type="submission" date="2024-06" db="EMBL/GenBank/DDBJ databases">
        <title>Draft Genome Sequence of Deinococcus sonorensis Type Strain KR-87, a Biofilm Producing Representative of the Genus Deinococcus.</title>
        <authorList>
            <person name="Boren L.S."/>
            <person name="Grosso R.A."/>
            <person name="Hugenberg-Cox A.N."/>
            <person name="Hill J.T.E."/>
            <person name="Albert C.M."/>
            <person name="Tuohy J.M."/>
        </authorList>
    </citation>
    <scope>NUCLEOTIDE SEQUENCE</scope>
    <source>
        <strain evidence="3">KR-87</strain>
    </source>
</reference>
<gene>
    <name evidence="3" type="ORF">ABOD76_18720</name>
</gene>
<dbReference type="GO" id="GO:0009636">
    <property type="term" value="P:response to toxic substance"/>
    <property type="evidence" value="ECO:0007669"/>
    <property type="project" value="TreeGrafter"/>
</dbReference>
<keyword evidence="1" id="KW-1133">Transmembrane helix</keyword>
<sequence>MTSPTSLLRREWPTLLALAANAALIAWSWPRQPLQVPVHWNLLGQPDRYGGRFEALVAVPLVLLLPMLLTWALQVNGPARNALLFRVTRFGLALLSLSLTAHAAFGWTPGRSALLGVGLLFTLLGNVMGKAQPNRYVGFRTPWTARSRLAWQRGQRRSGVFLVSVGVLVLLTAAVVPAAALVPWVMPLGFLTLLLGGIGWLVWRSYQDYRADPDPRSPFQNT</sequence>
<name>A0AAU7UAN7_9DEIO</name>
<evidence type="ECO:0000256" key="1">
    <source>
        <dbReference type="SAM" id="Phobius"/>
    </source>
</evidence>
<evidence type="ECO:0000259" key="2">
    <source>
        <dbReference type="Pfam" id="PF07853"/>
    </source>
</evidence>
<dbReference type="InterPro" id="IPR012867">
    <property type="entry name" value="DUF1648"/>
</dbReference>
<dbReference type="KEGG" id="dsc:ABOD76_18720"/>
<protein>
    <submittedName>
        <fullName evidence="3">DUF1648 domain-containing protein</fullName>
    </submittedName>
</protein>
<feature type="transmembrane region" description="Helical" evidence="1">
    <location>
        <begin position="49"/>
        <end position="71"/>
    </location>
</feature>
<dbReference type="AlphaFoldDB" id="A0AAU7UAN7"/>
<feature type="transmembrane region" description="Helical" evidence="1">
    <location>
        <begin position="158"/>
        <end position="178"/>
    </location>
</feature>
<proteinExistence type="predicted"/>
<keyword evidence="1" id="KW-0812">Transmembrane</keyword>
<dbReference type="PANTHER" id="PTHR37810:SF5">
    <property type="entry name" value="IMMUNITY PROTEIN SDPI"/>
    <property type="match status" value="1"/>
</dbReference>
<dbReference type="Pfam" id="PF13630">
    <property type="entry name" value="SdpI"/>
    <property type="match status" value="1"/>
</dbReference>
<dbReference type="PANTHER" id="PTHR37810">
    <property type="entry name" value="IMMUNITY PROTEIN SDPI"/>
    <property type="match status" value="1"/>
</dbReference>
<feature type="transmembrane region" description="Helical" evidence="1">
    <location>
        <begin position="111"/>
        <end position="129"/>
    </location>
</feature>
<feature type="domain" description="DUF1648" evidence="2">
    <location>
        <begin position="18"/>
        <end position="63"/>
    </location>
</feature>
<evidence type="ECO:0000313" key="3">
    <source>
        <dbReference type="EMBL" id="XBV85443.1"/>
    </source>
</evidence>
<dbReference type="EMBL" id="CP158299">
    <property type="protein sequence ID" value="XBV85443.1"/>
    <property type="molecule type" value="Genomic_DNA"/>
</dbReference>